<dbReference type="Gene3D" id="3.30.1330.200">
    <property type="match status" value="1"/>
</dbReference>
<name>A0A219B5F2_9SPHN</name>
<dbReference type="RefSeq" id="WP_088712350.1">
    <property type="nucleotide sequence ID" value="NZ_NFZT01000001.1"/>
</dbReference>
<evidence type="ECO:0000313" key="4">
    <source>
        <dbReference type="EMBL" id="OWV33577.1"/>
    </source>
</evidence>
<keyword evidence="5" id="KW-1185">Reference proteome</keyword>
<dbReference type="EMBL" id="NFZT01000001">
    <property type="protein sequence ID" value="OWV33577.1"/>
    <property type="molecule type" value="Genomic_DNA"/>
</dbReference>
<dbReference type="CDD" id="cd16352">
    <property type="entry name" value="CheD"/>
    <property type="match status" value="1"/>
</dbReference>
<comment type="function">
    <text evidence="3">Probably deamidates glutamine residues to glutamate on methyl-accepting chemotaxis receptors (MCPs), playing an important role in chemotaxis.</text>
</comment>
<accession>A0A219B5F2</accession>
<dbReference type="OrthoDB" id="9807202at2"/>
<dbReference type="EC" id="3.5.1.44" evidence="3"/>
<dbReference type="PANTHER" id="PTHR35147:SF2">
    <property type="entry name" value="CHEMORECEPTOR GLUTAMINE DEAMIDASE CHED-RELATED"/>
    <property type="match status" value="1"/>
</dbReference>
<protein>
    <recommendedName>
        <fullName evidence="3">Probable chemoreceptor glutamine deamidase CheD</fullName>
        <ecNumber evidence="3">3.5.1.44</ecNumber>
    </recommendedName>
</protein>
<keyword evidence="2 3" id="KW-0378">Hydrolase</keyword>
<evidence type="ECO:0000256" key="1">
    <source>
        <dbReference type="ARBA" id="ARBA00022500"/>
    </source>
</evidence>
<dbReference type="SUPFAM" id="SSF64438">
    <property type="entry name" value="CNF1/YfiH-like putative cysteine hydrolases"/>
    <property type="match status" value="1"/>
</dbReference>
<reference evidence="5" key="1">
    <citation type="submission" date="2017-05" db="EMBL/GenBank/DDBJ databases">
        <authorList>
            <person name="Lin X."/>
        </authorList>
    </citation>
    <scope>NUCLEOTIDE SEQUENCE [LARGE SCALE GENOMIC DNA]</scope>
    <source>
        <strain evidence="5">JLT2012</strain>
    </source>
</reference>
<dbReference type="PANTHER" id="PTHR35147">
    <property type="entry name" value="CHEMORECEPTOR GLUTAMINE DEAMIDASE CHED-RELATED"/>
    <property type="match status" value="1"/>
</dbReference>
<dbReference type="Proteomes" id="UP000198462">
    <property type="component" value="Unassembled WGS sequence"/>
</dbReference>
<dbReference type="AlphaFoldDB" id="A0A219B5F2"/>
<proteinExistence type="inferred from homology"/>
<keyword evidence="1 3" id="KW-0145">Chemotaxis</keyword>
<organism evidence="4 5">
    <name type="scientific">Pacificimonas flava</name>
    <dbReference type="NCBI Taxonomy" id="1234595"/>
    <lineage>
        <taxon>Bacteria</taxon>
        <taxon>Pseudomonadati</taxon>
        <taxon>Pseudomonadota</taxon>
        <taxon>Alphaproteobacteria</taxon>
        <taxon>Sphingomonadales</taxon>
        <taxon>Sphingosinicellaceae</taxon>
        <taxon>Pacificimonas</taxon>
    </lineage>
</organism>
<sequence>MARIPIIQGEYAVSDQPDTVITTILGSCVSVCLYDRQAKLGGMNHFLLGKPANDQVINPRDMQRYGVHAMELLINDLMRRGVERRRLAAHLYGGANMMSGLGRIGTDNAEFAIGFLEMEGITLVHTDLGGTCARKLEFMPCEGRARCIAVSADAAPPMRQPEAPKTGEVELF</sequence>
<evidence type="ECO:0000256" key="3">
    <source>
        <dbReference type="HAMAP-Rule" id="MF_01440"/>
    </source>
</evidence>
<dbReference type="HAMAP" id="MF_01440">
    <property type="entry name" value="CheD"/>
    <property type="match status" value="1"/>
</dbReference>
<gene>
    <name evidence="3" type="primary">cheD</name>
    <name evidence="4" type="ORF">B5C34_08955</name>
</gene>
<dbReference type="GO" id="GO:0006935">
    <property type="term" value="P:chemotaxis"/>
    <property type="evidence" value="ECO:0007669"/>
    <property type="project" value="UniProtKB-UniRule"/>
</dbReference>
<dbReference type="InterPro" id="IPR005659">
    <property type="entry name" value="Chemorcpt_Glu_NH3ase_CheD"/>
</dbReference>
<evidence type="ECO:0000313" key="5">
    <source>
        <dbReference type="Proteomes" id="UP000198462"/>
    </source>
</evidence>
<evidence type="ECO:0000256" key="2">
    <source>
        <dbReference type="ARBA" id="ARBA00022801"/>
    </source>
</evidence>
<dbReference type="Pfam" id="PF03975">
    <property type="entry name" value="CheD"/>
    <property type="match status" value="1"/>
</dbReference>
<dbReference type="InterPro" id="IPR038592">
    <property type="entry name" value="CheD-like_sf"/>
</dbReference>
<dbReference type="InterPro" id="IPR011324">
    <property type="entry name" value="Cytotoxic_necrot_fac-like_cat"/>
</dbReference>
<comment type="similarity">
    <text evidence="3">Belongs to the CheD family.</text>
</comment>
<dbReference type="GO" id="GO:0050568">
    <property type="term" value="F:protein-glutamine glutaminase activity"/>
    <property type="evidence" value="ECO:0007669"/>
    <property type="project" value="UniProtKB-UniRule"/>
</dbReference>
<comment type="catalytic activity">
    <reaction evidence="3">
        <text>L-glutaminyl-[protein] + H2O = L-glutamyl-[protein] + NH4(+)</text>
        <dbReference type="Rhea" id="RHEA:16441"/>
        <dbReference type="Rhea" id="RHEA-COMP:10207"/>
        <dbReference type="Rhea" id="RHEA-COMP:10208"/>
        <dbReference type="ChEBI" id="CHEBI:15377"/>
        <dbReference type="ChEBI" id="CHEBI:28938"/>
        <dbReference type="ChEBI" id="CHEBI:29973"/>
        <dbReference type="ChEBI" id="CHEBI:30011"/>
        <dbReference type="EC" id="3.5.1.44"/>
    </reaction>
</comment>
<comment type="caution">
    <text evidence="4">The sequence shown here is derived from an EMBL/GenBank/DDBJ whole genome shotgun (WGS) entry which is preliminary data.</text>
</comment>